<dbReference type="AlphaFoldDB" id="A0A3M7QN44"/>
<keyword evidence="2" id="KW-1185">Reference proteome</keyword>
<comment type="caution">
    <text evidence="1">The sequence shown here is derived from an EMBL/GenBank/DDBJ whole genome shotgun (WGS) entry which is preliminary data.</text>
</comment>
<protein>
    <submittedName>
        <fullName evidence="1">Uncharacterized protein</fullName>
    </submittedName>
</protein>
<dbReference type="EMBL" id="REGN01005594">
    <property type="protein sequence ID" value="RNA12836.1"/>
    <property type="molecule type" value="Genomic_DNA"/>
</dbReference>
<name>A0A3M7QN44_BRAPC</name>
<proteinExistence type="predicted"/>
<evidence type="ECO:0000313" key="2">
    <source>
        <dbReference type="Proteomes" id="UP000276133"/>
    </source>
</evidence>
<evidence type="ECO:0000313" key="1">
    <source>
        <dbReference type="EMBL" id="RNA12836.1"/>
    </source>
</evidence>
<reference evidence="1 2" key="1">
    <citation type="journal article" date="2018" name="Sci. Rep.">
        <title>Genomic signatures of local adaptation to the degree of environmental predictability in rotifers.</title>
        <authorList>
            <person name="Franch-Gras L."/>
            <person name="Hahn C."/>
            <person name="Garcia-Roger E.M."/>
            <person name="Carmona M.J."/>
            <person name="Serra M."/>
            <person name="Gomez A."/>
        </authorList>
    </citation>
    <scope>NUCLEOTIDE SEQUENCE [LARGE SCALE GENOMIC DNA]</scope>
    <source>
        <strain evidence="1">HYR1</strain>
    </source>
</reference>
<accession>A0A3M7QN44</accession>
<organism evidence="1 2">
    <name type="scientific">Brachionus plicatilis</name>
    <name type="common">Marine rotifer</name>
    <name type="synonym">Brachionus muelleri</name>
    <dbReference type="NCBI Taxonomy" id="10195"/>
    <lineage>
        <taxon>Eukaryota</taxon>
        <taxon>Metazoa</taxon>
        <taxon>Spiralia</taxon>
        <taxon>Gnathifera</taxon>
        <taxon>Rotifera</taxon>
        <taxon>Eurotatoria</taxon>
        <taxon>Monogononta</taxon>
        <taxon>Pseudotrocha</taxon>
        <taxon>Ploima</taxon>
        <taxon>Brachionidae</taxon>
        <taxon>Brachionus</taxon>
    </lineage>
</organism>
<gene>
    <name evidence="1" type="ORF">BpHYR1_030391</name>
</gene>
<sequence>MNHGICRKPSKIDTNCIQMDIVIQSKNHLQSILDITIKLGGNFYIRCIEIRSIENPIQKH</sequence>
<dbReference type="Proteomes" id="UP000276133">
    <property type="component" value="Unassembled WGS sequence"/>
</dbReference>